<dbReference type="GO" id="GO:0000155">
    <property type="term" value="F:phosphorelay sensor kinase activity"/>
    <property type="evidence" value="ECO:0007669"/>
    <property type="project" value="InterPro"/>
</dbReference>
<dbReference type="Gene3D" id="3.30.565.10">
    <property type="entry name" value="Histidine kinase-like ATPase, C-terminal domain"/>
    <property type="match status" value="1"/>
</dbReference>
<keyword evidence="5" id="KW-0547">Nucleotide-binding</keyword>
<protein>
    <recommendedName>
        <fullName evidence="2">histidine kinase</fullName>
        <ecNumber evidence="2">2.7.13.3</ecNumber>
    </recommendedName>
</protein>
<dbReference type="PANTHER" id="PTHR24421">
    <property type="entry name" value="NITRATE/NITRITE SENSOR PROTEIN NARX-RELATED"/>
    <property type="match status" value="1"/>
</dbReference>
<evidence type="ECO:0000256" key="10">
    <source>
        <dbReference type="SAM" id="Phobius"/>
    </source>
</evidence>
<keyword evidence="3" id="KW-0597">Phosphoprotein</keyword>
<organism evidence="12 13">
    <name type="scientific">Antricoccus suffuscus</name>
    <dbReference type="NCBI Taxonomy" id="1629062"/>
    <lineage>
        <taxon>Bacteria</taxon>
        <taxon>Bacillati</taxon>
        <taxon>Actinomycetota</taxon>
        <taxon>Actinomycetes</taxon>
        <taxon>Geodermatophilales</taxon>
        <taxon>Antricoccaceae</taxon>
        <taxon>Antricoccus</taxon>
    </lineage>
</organism>
<dbReference type="InterPro" id="IPR050482">
    <property type="entry name" value="Sensor_HK_TwoCompSys"/>
</dbReference>
<evidence type="ECO:0000256" key="5">
    <source>
        <dbReference type="ARBA" id="ARBA00022741"/>
    </source>
</evidence>
<dbReference type="Pfam" id="PF02518">
    <property type="entry name" value="HATPase_c"/>
    <property type="match status" value="1"/>
</dbReference>
<keyword evidence="8" id="KW-0902">Two-component regulatory system</keyword>
<reference evidence="12 13" key="1">
    <citation type="submission" date="2018-03" db="EMBL/GenBank/DDBJ databases">
        <title>Genomic Encyclopedia of Archaeal and Bacterial Type Strains, Phase II (KMG-II): from individual species to whole genera.</title>
        <authorList>
            <person name="Goeker M."/>
        </authorList>
    </citation>
    <scope>NUCLEOTIDE SEQUENCE [LARGE SCALE GENOMIC DNA]</scope>
    <source>
        <strain evidence="12 13">DSM 100065</strain>
    </source>
</reference>
<dbReference type="Proteomes" id="UP000237752">
    <property type="component" value="Unassembled WGS sequence"/>
</dbReference>
<evidence type="ECO:0000256" key="3">
    <source>
        <dbReference type="ARBA" id="ARBA00022553"/>
    </source>
</evidence>
<evidence type="ECO:0000256" key="1">
    <source>
        <dbReference type="ARBA" id="ARBA00000085"/>
    </source>
</evidence>
<dbReference type="EMBL" id="PVUE01000016">
    <property type="protein sequence ID" value="PRZ40500.1"/>
    <property type="molecule type" value="Genomic_DNA"/>
</dbReference>
<keyword evidence="4" id="KW-0808">Transferase</keyword>
<evidence type="ECO:0000256" key="2">
    <source>
        <dbReference type="ARBA" id="ARBA00012438"/>
    </source>
</evidence>
<keyword evidence="10" id="KW-0472">Membrane</keyword>
<evidence type="ECO:0000313" key="12">
    <source>
        <dbReference type="EMBL" id="PRZ40500.1"/>
    </source>
</evidence>
<dbReference type="Pfam" id="PF07730">
    <property type="entry name" value="HisKA_3"/>
    <property type="match status" value="1"/>
</dbReference>
<dbReference type="CDD" id="cd16917">
    <property type="entry name" value="HATPase_UhpB-NarQ-NarX-like"/>
    <property type="match status" value="1"/>
</dbReference>
<evidence type="ECO:0000259" key="11">
    <source>
        <dbReference type="SMART" id="SM00387"/>
    </source>
</evidence>
<dbReference type="PANTHER" id="PTHR24421:SF10">
    <property type="entry name" value="NITRATE_NITRITE SENSOR PROTEIN NARQ"/>
    <property type="match status" value="1"/>
</dbReference>
<evidence type="ECO:0000256" key="4">
    <source>
        <dbReference type="ARBA" id="ARBA00022679"/>
    </source>
</evidence>
<feature type="transmembrane region" description="Helical" evidence="10">
    <location>
        <begin position="86"/>
        <end position="108"/>
    </location>
</feature>
<evidence type="ECO:0000256" key="8">
    <source>
        <dbReference type="ARBA" id="ARBA00023012"/>
    </source>
</evidence>
<evidence type="ECO:0000256" key="9">
    <source>
        <dbReference type="SAM" id="MobiDB-lite"/>
    </source>
</evidence>
<accession>A0A2T0ZVX4</accession>
<keyword evidence="10" id="KW-0812">Transmembrane</keyword>
<feature type="compositionally biased region" description="Low complexity" evidence="9">
    <location>
        <begin position="342"/>
        <end position="358"/>
    </location>
</feature>
<dbReference type="AlphaFoldDB" id="A0A2T0ZVX4"/>
<proteinExistence type="predicted"/>
<dbReference type="GO" id="GO:0005524">
    <property type="term" value="F:ATP binding"/>
    <property type="evidence" value="ECO:0007669"/>
    <property type="project" value="UniProtKB-KW"/>
</dbReference>
<dbReference type="EC" id="2.7.13.3" evidence="2"/>
<dbReference type="SUPFAM" id="SSF55874">
    <property type="entry name" value="ATPase domain of HSP90 chaperone/DNA topoisomerase II/histidine kinase"/>
    <property type="match status" value="1"/>
</dbReference>
<dbReference type="Gene3D" id="1.20.5.1930">
    <property type="match status" value="1"/>
</dbReference>
<gene>
    <name evidence="12" type="ORF">CLV47_11633</name>
</gene>
<feature type="domain" description="Histidine kinase/HSP90-like ATPase" evidence="11">
    <location>
        <begin position="299"/>
        <end position="394"/>
    </location>
</feature>
<keyword evidence="13" id="KW-1185">Reference proteome</keyword>
<feature type="transmembrane region" description="Helical" evidence="10">
    <location>
        <begin position="120"/>
        <end position="139"/>
    </location>
</feature>
<evidence type="ECO:0000256" key="7">
    <source>
        <dbReference type="ARBA" id="ARBA00022840"/>
    </source>
</evidence>
<comment type="catalytic activity">
    <reaction evidence="1">
        <text>ATP + protein L-histidine = ADP + protein N-phospho-L-histidine.</text>
        <dbReference type="EC" id="2.7.13.3"/>
    </reaction>
</comment>
<feature type="transmembrane region" description="Helical" evidence="10">
    <location>
        <begin position="151"/>
        <end position="169"/>
    </location>
</feature>
<keyword evidence="6 12" id="KW-0418">Kinase</keyword>
<keyword evidence="10" id="KW-1133">Transmembrane helix</keyword>
<evidence type="ECO:0000313" key="13">
    <source>
        <dbReference type="Proteomes" id="UP000237752"/>
    </source>
</evidence>
<dbReference type="InterPro" id="IPR011712">
    <property type="entry name" value="Sig_transdc_His_kin_sub3_dim/P"/>
</dbReference>
<dbReference type="SMART" id="SM00387">
    <property type="entry name" value="HATPase_c"/>
    <property type="match status" value="1"/>
</dbReference>
<keyword evidence="7" id="KW-0067">ATP-binding</keyword>
<feature type="transmembrane region" description="Helical" evidence="10">
    <location>
        <begin position="56"/>
        <end position="74"/>
    </location>
</feature>
<evidence type="ECO:0000256" key="6">
    <source>
        <dbReference type="ARBA" id="ARBA00022777"/>
    </source>
</evidence>
<dbReference type="InterPro" id="IPR036890">
    <property type="entry name" value="HATPase_C_sf"/>
</dbReference>
<feature type="region of interest" description="Disordered" evidence="9">
    <location>
        <begin position="340"/>
        <end position="362"/>
    </location>
</feature>
<comment type="caution">
    <text evidence="12">The sequence shown here is derived from an EMBL/GenBank/DDBJ whole genome shotgun (WGS) entry which is preliminary data.</text>
</comment>
<feature type="transmembrane region" description="Helical" evidence="10">
    <location>
        <begin position="24"/>
        <end position="44"/>
    </location>
</feature>
<dbReference type="GO" id="GO:0046983">
    <property type="term" value="F:protein dimerization activity"/>
    <property type="evidence" value="ECO:0007669"/>
    <property type="project" value="InterPro"/>
</dbReference>
<sequence>MLTALRWLSLVDMPNFAALKPVPWGYVAFAALMLFFGAGGTRPASINQGLGTPGPLAYALIVIAAASLVIMRWRPLLAFTITSTAVITYFAVGYAFGPILISEAAAVFMLARRVELRRTLVAVAILYVAALLTGLAHGMFGHATWWGIGDAIIWICAWIAVPTAIGTAIRTRSESQAGVRAEQARRAASEERLQMAQDLHDTLGHGLAVIAMHSGVALHVLDSRPDKARESLEAIRATSKESIDGLRAQLDLLRAGGTDDAPLRPRSGLADAEVLVRRIRSGGVDVAVDIPMLQGIPPDVDEAAYRILQESLTNVLRHAGPARASVRVRHDNGALSLDVIDTGSGPSRSTAATSSRGTGIRGMRARAESVGGTLAAGPGAEGGFAVHATLPCVLEEAS</sequence>
<dbReference type="GO" id="GO:0016020">
    <property type="term" value="C:membrane"/>
    <property type="evidence" value="ECO:0007669"/>
    <property type="project" value="InterPro"/>
</dbReference>
<dbReference type="InterPro" id="IPR003594">
    <property type="entry name" value="HATPase_dom"/>
</dbReference>
<name>A0A2T0ZVX4_9ACTN</name>